<feature type="domain" description="PepSY" evidence="2">
    <location>
        <begin position="56"/>
        <end position="111"/>
    </location>
</feature>
<evidence type="ECO:0000313" key="4">
    <source>
        <dbReference type="Proteomes" id="UP001595867"/>
    </source>
</evidence>
<name>A0ABV8J110_9ACTN</name>
<evidence type="ECO:0000259" key="2">
    <source>
        <dbReference type="Pfam" id="PF03413"/>
    </source>
</evidence>
<proteinExistence type="predicted"/>
<gene>
    <name evidence="3" type="ORF">ACFO0C_33160</name>
</gene>
<evidence type="ECO:0000313" key="3">
    <source>
        <dbReference type="EMBL" id="MFC4069800.1"/>
    </source>
</evidence>
<evidence type="ECO:0000256" key="1">
    <source>
        <dbReference type="SAM" id="SignalP"/>
    </source>
</evidence>
<feature type="signal peptide" evidence="1">
    <location>
        <begin position="1"/>
        <end position="27"/>
    </location>
</feature>
<dbReference type="Proteomes" id="UP001595867">
    <property type="component" value="Unassembled WGS sequence"/>
</dbReference>
<comment type="caution">
    <text evidence="3">The sequence shown here is derived from an EMBL/GenBank/DDBJ whole genome shotgun (WGS) entry which is preliminary data.</text>
</comment>
<organism evidence="3 4">
    <name type="scientific">Actinoplanes subglobosus</name>
    <dbReference type="NCBI Taxonomy" id="1547892"/>
    <lineage>
        <taxon>Bacteria</taxon>
        <taxon>Bacillati</taxon>
        <taxon>Actinomycetota</taxon>
        <taxon>Actinomycetes</taxon>
        <taxon>Micromonosporales</taxon>
        <taxon>Micromonosporaceae</taxon>
        <taxon>Actinoplanes</taxon>
    </lineage>
</organism>
<dbReference type="EMBL" id="JBHSBL010000021">
    <property type="protein sequence ID" value="MFC4069800.1"/>
    <property type="molecule type" value="Genomic_DNA"/>
</dbReference>
<dbReference type="Gene3D" id="3.10.450.40">
    <property type="match status" value="1"/>
</dbReference>
<dbReference type="InterPro" id="IPR025711">
    <property type="entry name" value="PepSY"/>
</dbReference>
<keyword evidence="4" id="KW-1185">Reference proteome</keyword>
<protein>
    <submittedName>
        <fullName evidence="3">PepSY domain-containing protein</fullName>
    </submittedName>
</protein>
<dbReference type="RefSeq" id="WP_378070689.1">
    <property type="nucleotide sequence ID" value="NZ_JBHSBL010000021.1"/>
</dbReference>
<feature type="chain" id="PRO_5045259081" evidence="1">
    <location>
        <begin position="28"/>
        <end position="115"/>
    </location>
</feature>
<sequence length="115" mass="12015">MRRPLLIAVTVAGVVVPLAAGTALAMADDSSRSTGSGFEIEIDPELDAQFGPRPVNAVQAAAIVTRRFPGARVLEAELDERGGGPIWEVEFRLNGDEDKVDVDAVTGAILGGDDD</sequence>
<accession>A0ABV8J110</accession>
<keyword evidence="1" id="KW-0732">Signal</keyword>
<reference evidence="4" key="1">
    <citation type="journal article" date="2019" name="Int. J. Syst. Evol. Microbiol.">
        <title>The Global Catalogue of Microorganisms (GCM) 10K type strain sequencing project: providing services to taxonomists for standard genome sequencing and annotation.</title>
        <authorList>
            <consortium name="The Broad Institute Genomics Platform"/>
            <consortium name="The Broad Institute Genome Sequencing Center for Infectious Disease"/>
            <person name="Wu L."/>
            <person name="Ma J."/>
        </authorList>
    </citation>
    <scope>NUCLEOTIDE SEQUENCE [LARGE SCALE GENOMIC DNA]</scope>
    <source>
        <strain evidence="4">TBRC 5832</strain>
    </source>
</reference>
<dbReference type="Pfam" id="PF03413">
    <property type="entry name" value="PepSY"/>
    <property type="match status" value="1"/>
</dbReference>